<dbReference type="Proteomes" id="UP000001504">
    <property type="component" value="Segment"/>
</dbReference>
<dbReference type="KEGG" id="vg:18564144"/>
<evidence type="ECO:0000313" key="2">
    <source>
        <dbReference type="Proteomes" id="UP000001504"/>
    </source>
</evidence>
<dbReference type="GeneID" id="18564144"/>
<evidence type="ECO:0000313" key="1">
    <source>
        <dbReference type="EMBL" id="ADD81138.1"/>
    </source>
</evidence>
<gene>
    <name evidence="1" type="ORF">ReqiPine5gene33</name>
</gene>
<accession>D4P808</accession>
<keyword evidence="2" id="KW-1185">Reference proteome</keyword>
<organism evidence="1 2">
    <name type="scientific">Rhodococcus phage ReqiPine5</name>
    <dbReference type="NCBI Taxonomy" id="691963"/>
    <lineage>
        <taxon>Viruses</taxon>
        <taxon>Duplodnaviria</taxon>
        <taxon>Heunggongvirae</taxon>
        <taxon>Uroviricota</taxon>
        <taxon>Caudoviricetes</taxon>
        <taxon>Caudoviricetes incertae sedis</taxon>
        <taxon>Reqipinevirus</taxon>
        <taxon>Reqipinevirus reqipine5</taxon>
    </lineage>
</organism>
<reference evidence="1 2" key="1">
    <citation type="journal article" date="2011" name="Appl. Environ. Microbiol.">
        <title>Genomic and functional analyses of Rhodococcus equi phages ReqiPepy6, ReqiPoco6, ReqiPine5, and ReqiDocB7.</title>
        <authorList>
            <person name="Summer E.J."/>
            <person name="Liu M."/>
            <person name="Gill J.J."/>
            <person name="Grant M."/>
            <person name="Chan-Cortes T.N."/>
            <person name="Ferguson L."/>
            <person name="Janes C."/>
            <person name="Lange K."/>
            <person name="Bertoli M."/>
            <person name="Moore C."/>
            <person name="Orchard R.C."/>
            <person name="Cohen N."/>
            <person name="Young R."/>
        </authorList>
    </citation>
    <scope>NUCLEOTIDE SEQUENCE [LARGE SCALE GENOMIC DNA]</scope>
</reference>
<name>D4P808_9CAUD</name>
<proteinExistence type="predicted"/>
<sequence length="210" mass="22807">MTSPCVNENHFALIDGELNVLPRGSSQLRRFAYDDRPGISKTYTANPGNPAAGDVVITLSGISGVVSLDTTQRLMAFVTLDSCLVEWRSRTKGFIEVYGGITTGTTPATPVKSLLCQFGGGFDIGPSSGNATFAQYTDRSAPMRMMLPELPTLVNGQRYQYHVEVRVMAENWDTSTVSGGTTETVNRVEIGDIRIDLFSSPLDIFFPPDV</sequence>
<dbReference type="EMBL" id="GU580943">
    <property type="protein sequence ID" value="ADD81138.1"/>
    <property type="molecule type" value="Genomic_DNA"/>
</dbReference>
<dbReference type="RefSeq" id="YP_009016214.1">
    <property type="nucleotide sequence ID" value="NC_023722.1"/>
</dbReference>
<protein>
    <submittedName>
        <fullName evidence="1">Gp33</fullName>
    </submittedName>
</protein>